<evidence type="ECO:0000313" key="1">
    <source>
        <dbReference type="EMBL" id="KAK7492555.1"/>
    </source>
</evidence>
<protein>
    <submittedName>
        <fullName evidence="1">Uncharacterized protein</fullName>
    </submittedName>
</protein>
<comment type="caution">
    <text evidence="1">The sequence shown here is derived from an EMBL/GenBank/DDBJ whole genome shotgun (WGS) entry which is preliminary data.</text>
</comment>
<keyword evidence="2" id="KW-1185">Reference proteome</keyword>
<proteinExistence type="predicted"/>
<organism evidence="1 2">
    <name type="scientific">Batillaria attramentaria</name>
    <dbReference type="NCBI Taxonomy" id="370345"/>
    <lineage>
        <taxon>Eukaryota</taxon>
        <taxon>Metazoa</taxon>
        <taxon>Spiralia</taxon>
        <taxon>Lophotrochozoa</taxon>
        <taxon>Mollusca</taxon>
        <taxon>Gastropoda</taxon>
        <taxon>Caenogastropoda</taxon>
        <taxon>Sorbeoconcha</taxon>
        <taxon>Cerithioidea</taxon>
        <taxon>Batillariidae</taxon>
        <taxon>Batillaria</taxon>
    </lineage>
</organism>
<dbReference type="Proteomes" id="UP001519460">
    <property type="component" value="Unassembled WGS sequence"/>
</dbReference>
<dbReference type="AlphaFoldDB" id="A0ABD0KZN6"/>
<feature type="non-terminal residue" evidence="1">
    <location>
        <position position="1"/>
    </location>
</feature>
<sequence>IKLTTVKPSNLSEKKTEIENINGRDTGDVASPEQKKTDHRCLHLTIIIIQSGVQPAATKHTETAAVAKSSFDDTDAGERLNHVSVD</sequence>
<dbReference type="EMBL" id="JACVVK020000102">
    <property type="protein sequence ID" value="KAK7492555.1"/>
    <property type="molecule type" value="Genomic_DNA"/>
</dbReference>
<evidence type="ECO:0000313" key="2">
    <source>
        <dbReference type="Proteomes" id="UP001519460"/>
    </source>
</evidence>
<name>A0ABD0KZN6_9CAEN</name>
<gene>
    <name evidence="1" type="ORF">BaRGS_00016221</name>
</gene>
<reference evidence="1 2" key="1">
    <citation type="journal article" date="2023" name="Sci. Data">
        <title>Genome assembly of the Korean intertidal mud-creeper Batillaria attramentaria.</title>
        <authorList>
            <person name="Patra A.K."/>
            <person name="Ho P.T."/>
            <person name="Jun S."/>
            <person name="Lee S.J."/>
            <person name="Kim Y."/>
            <person name="Won Y.J."/>
        </authorList>
    </citation>
    <scope>NUCLEOTIDE SEQUENCE [LARGE SCALE GENOMIC DNA]</scope>
    <source>
        <strain evidence="1">Wonlab-2016</strain>
    </source>
</reference>
<accession>A0ABD0KZN6</accession>